<evidence type="ECO:0008006" key="3">
    <source>
        <dbReference type="Google" id="ProtNLM"/>
    </source>
</evidence>
<sequence>MAPDNTPQRSLKSLRRHELYYDEAGDLIIIVGDTSFRVPSSFFTRESRVFRDRLAEGRAAKLNSDASRKNKSDDDTCQTHTIVIEADEKVSANDFAQLCWVFFNPKLSIYEAPLPKWQTILRLANQWNFAEVKDLAFREIDHPGKFNLIFIDRLVLYRNYKAERIYLEKLYVELLSRPEPLSFEEANKLGLTDTLLISGARERLRAASDRLGLSAPLSDSMKATVLEMVRSIFWKGPFPDLSRLPNGKPGNR</sequence>
<accession>A0A9P5X5R8</accession>
<dbReference type="InterPro" id="IPR011333">
    <property type="entry name" value="SKP1/BTB/POZ_sf"/>
</dbReference>
<protein>
    <recommendedName>
        <fullName evidence="3">BTB domain-containing protein</fullName>
    </recommendedName>
</protein>
<dbReference type="Proteomes" id="UP000807342">
    <property type="component" value="Unassembled WGS sequence"/>
</dbReference>
<gene>
    <name evidence="1" type="ORF">P691DRAFT_806204</name>
</gene>
<comment type="caution">
    <text evidence="1">The sequence shown here is derived from an EMBL/GenBank/DDBJ whole genome shotgun (WGS) entry which is preliminary data.</text>
</comment>
<dbReference type="EMBL" id="MU151327">
    <property type="protein sequence ID" value="KAF9445069.1"/>
    <property type="molecule type" value="Genomic_DNA"/>
</dbReference>
<dbReference type="OrthoDB" id="9997739at2759"/>
<organism evidence="1 2">
    <name type="scientific">Macrolepiota fuliginosa MF-IS2</name>
    <dbReference type="NCBI Taxonomy" id="1400762"/>
    <lineage>
        <taxon>Eukaryota</taxon>
        <taxon>Fungi</taxon>
        <taxon>Dikarya</taxon>
        <taxon>Basidiomycota</taxon>
        <taxon>Agaricomycotina</taxon>
        <taxon>Agaricomycetes</taxon>
        <taxon>Agaricomycetidae</taxon>
        <taxon>Agaricales</taxon>
        <taxon>Agaricineae</taxon>
        <taxon>Agaricaceae</taxon>
        <taxon>Macrolepiota</taxon>
    </lineage>
</organism>
<proteinExistence type="predicted"/>
<dbReference type="Gene3D" id="3.30.710.10">
    <property type="entry name" value="Potassium Channel Kv1.1, Chain A"/>
    <property type="match status" value="1"/>
</dbReference>
<keyword evidence="2" id="KW-1185">Reference proteome</keyword>
<reference evidence="1" key="1">
    <citation type="submission" date="2020-11" db="EMBL/GenBank/DDBJ databases">
        <authorList>
            <consortium name="DOE Joint Genome Institute"/>
            <person name="Ahrendt S."/>
            <person name="Riley R."/>
            <person name="Andreopoulos W."/>
            <person name="Labutti K."/>
            <person name="Pangilinan J."/>
            <person name="Ruiz-Duenas F.J."/>
            <person name="Barrasa J.M."/>
            <person name="Sanchez-Garcia M."/>
            <person name="Camarero S."/>
            <person name="Miyauchi S."/>
            <person name="Serrano A."/>
            <person name="Linde D."/>
            <person name="Babiker R."/>
            <person name="Drula E."/>
            <person name="Ayuso-Fernandez I."/>
            <person name="Pacheco R."/>
            <person name="Padilla G."/>
            <person name="Ferreira P."/>
            <person name="Barriuso J."/>
            <person name="Kellner H."/>
            <person name="Castanera R."/>
            <person name="Alfaro M."/>
            <person name="Ramirez L."/>
            <person name="Pisabarro A.G."/>
            <person name="Kuo A."/>
            <person name="Tritt A."/>
            <person name="Lipzen A."/>
            <person name="He G."/>
            <person name="Yan M."/>
            <person name="Ng V."/>
            <person name="Cullen D."/>
            <person name="Martin F."/>
            <person name="Rosso M.-N."/>
            <person name="Henrissat B."/>
            <person name="Hibbett D."/>
            <person name="Martinez A.T."/>
            <person name="Grigoriev I.V."/>
        </authorList>
    </citation>
    <scope>NUCLEOTIDE SEQUENCE</scope>
    <source>
        <strain evidence="1">MF-IS2</strain>
    </source>
</reference>
<evidence type="ECO:0000313" key="1">
    <source>
        <dbReference type="EMBL" id="KAF9445069.1"/>
    </source>
</evidence>
<dbReference type="AlphaFoldDB" id="A0A9P5X5R8"/>
<evidence type="ECO:0000313" key="2">
    <source>
        <dbReference type="Proteomes" id="UP000807342"/>
    </source>
</evidence>
<name>A0A9P5X5R8_9AGAR</name>